<dbReference type="InterPro" id="IPR051120">
    <property type="entry name" value="ABC_AA/LPS_Transport"/>
</dbReference>
<dbReference type="SUPFAM" id="SSF52540">
    <property type="entry name" value="P-loop containing nucleoside triphosphate hydrolases"/>
    <property type="match status" value="1"/>
</dbReference>
<dbReference type="InterPro" id="IPR003439">
    <property type="entry name" value="ABC_transporter-like_ATP-bd"/>
</dbReference>
<dbReference type="STRING" id="608538.HTH_0402"/>
<evidence type="ECO:0000256" key="3">
    <source>
        <dbReference type="ARBA" id="ARBA00022840"/>
    </source>
</evidence>
<dbReference type="PANTHER" id="PTHR45772:SF8">
    <property type="entry name" value="HIGH-AFFINITY BRANCHED-CHAIN AMINO ACID TRANSPORT ATP-BINDING PROTEIN"/>
    <property type="match status" value="1"/>
</dbReference>
<dbReference type="PANTHER" id="PTHR45772">
    <property type="entry name" value="CONSERVED COMPONENT OF ABC TRANSPORTER FOR NATURAL AMINO ACIDS-RELATED"/>
    <property type="match status" value="1"/>
</dbReference>
<dbReference type="GO" id="GO:0005524">
    <property type="term" value="F:ATP binding"/>
    <property type="evidence" value="ECO:0007669"/>
    <property type="project" value="UniProtKB-KW"/>
</dbReference>
<dbReference type="GO" id="GO:0005886">
    <property type="term" value="C:plasma membrane"/>
    <property type="evidence" value="ECO:0007669"/>
    <property type="project" value="TreeGrafter"/>
</dbReference>
<organism evidence="5 6">
    <name type="scientific">Hydrogenobacter thermophilus (strain DSM 6534 / IAM 12695 / TK-6)</name>
    <dbReference type="NCBI Taxonomy" id="608538"/>
    <lineage>
        <taxon>Bacteria</taxon>
        <taxon>Pseudomonadati</taxon>
        <taxon>Aquificota</taxon>
        <taxon>Aquificia</taxon>
        <taxon>Aquificales</taxon>
        <taxon>Aquificaceae</taxon>
        <taxon>Hydrogenobacter</taxon>
    </lineage>
</organism>
<keyword evidence="1" id="KW-0813">Transport</keyword>
<evidence type="ECO:0000313" key="5">
    <source>
        <dbReference type="EMBL" id="BAI68866.1"/>
    </source>
</evidence>
<evidence type="ECO:0000313" key="6">
    <source>
        <dbReference type="Proteomes" id="UP000002574"/>
    </source>
</evidence>
<dbReference type="Pfam" id="PF00005">
    <property type="entry name" value="ABC_tran"/>
    <property type="match status" value="1"/>
</dbReference>
<dbReference type="KEGG" id="hte:Hydth_0401"/>
<keyword evidence="6" id="KW-1185">Reference proteome</keyword>
<sequence>MERLLEVIDVRKSFGGNRVLEGVSFSVKGGEILGIIGPNGSGKTTLLNVISGLIRQDSGKILLMGKDISDAKPHVRARLGMGRTFQNPRAFPSLIVLECLKIAQLHSGRDVQIDELLKKTGLYELQGRASDKLSLAQRKRLELAKALAIKPKVLLLDEIFAGLNPASIGEVSHLIKQLKDEGLGIVIVEHVLSALVPLADRLLVLAGGRVIYDGDKYEAFRDEKVRRAYLGERYSSLGV</sequence>
<proteinExistence type="predicted"/>
<dbReference type="CDD" id="cd03219">
    <property type="entry name" value="ABC_Mj1267_LivG_branched"/>
    <property type="match status" value="1"/>
</dbReference>
<reference evidence="5 6" key="1">
    <citation type="journal article" date="2010" name="J. Bacteriol.">
        <title>Complete genome sequence of the thermophilic, obligately chemolithoautotrophic hydrogen-oxidizing bacterium Hydrogenobacter thermophilus TK-6.</title>
        <authorList>
            <person name="Arai H."/>
            <person name="Kanbe H."/>
            <person name="Ishii M."/>
            <person name="Igarashi Y."/>
        </authorList>
    </citation>
    <scope>NUCLEOTIDE SEQUENCE [LARGE SCALE GENOMIC DNA]</scope>
    <source>
        <strain evidence="6">DSM 6534 / IAM 12695 / TK-6 [Tokyo]</strain>
    </source>
</reference>
<dbReference type="AlphaFoldDB" id="D3DGB4"/>
<dbReference type="SMART" id="SM00382">
    <property type="entry name" value="AAA"/>
    <property type="match status" value="1"/>
</dbReference>
<evidence type="ECO:0000256" key="2">
    <source>
        <dbReference type="ARBA" id="ARBA00022741"/>
    </source>
</evidence>
<dbReference type="RefSeq" id="WP_012963049.1">
    <property type="nucleotide sequence ID" value="NC_013799.1"/>
</dbReference>
<dbReference type="eggNOG" id="COG0411">
    <property type="taxonomic scope" value="Bacteria"/>
</dbReference>
<keyword evidence="2" id="KW-0547">Nucleotide-binding</keyword>
<dbReference type="EMBL" id="AP011112">
    <property type="protein sequence ID" value="BAI68866.1"/>
    <property type="molecule type" value="Genomic_DNA"/>
</dbReference>
<evidence type="ECO:0000259" key="4">
    <source>
        <dbReference type="PROSITE" id="PS50893"/>
    </source>
</evidence>
<dbReference type="InterPro" id="IPR003593">
    <property type="entry name" value="AAA+_ATPase"/>
</dbReference>
<accession>D3DGB4</accession>
<dbReference type="OrthoDB" id="9779136at2"/>
<dbReference type="KEGG" id="hth:HTH_0402"/>
<dbReference type="PROSITE" id="PS50893">
    <property type="entry name" value="ABC_TRANSPORTER_2"/>
    <property type="match status" value="1"/>
</dbReference>
<dbReference type="InterPro" id="IPR027417">
    <property type="entry name" value="P-loop_NTPase"/>
</dbReference>
<dbReference type="Gene3D" id="3.40.50.300">
    <property type="entry name" value="P-loop containing nucleotide triphosphate hydrolases"/>
    <property type="match status" value="1"/>
</dbReference>
<dbReference type="Proteomes" id="UP000002574">
    <property type="component" value="Chromosome"/>
</dbReference>
<keyword evidence="3" id="KW-0067">ATP-binding</keyword>
<dbReference type="GO" id="GO:0016887">
    <property type="term" value="F:ATP hydrolysis activity"/>
    <property type="evidence" value="ECO:0007669"/>
    <property type="project" value="InterPro"/>
</dbReference>
<gene>
    <name evidence="5" type="primary">livG</name>
    <name evidence="5" type="ordered locus">HTH_0402</name>
</gene>
<evidence type="ECO:0000256" key="1">
    <source>
        <dbReference type="ARBA" id="ARBA00022448"/>
    </source>
</evidence>
<feature type="domain" description="ABC transporter" evidence="4">
    <location>
        <begin position="5"/>
        <end position="232"/>
    </location>
</feature>
<protein>
    <submittedName>
        <fullName evidence="5">ABC-type branched-chain amino acid transporter ATPase component</fullName>
    </submittedName>
</protein>
<name>D3DGB4_HYDTT</name>